<dbReference type="PANTHER" id="PTHR43415">
    <property type="entry name" value="SPERMIDINE N(1)-ACETYLTRANSFERASE"/>
    <property type="match status" value="1"/>
</dbReference>
<dbReference type="InterPro" id="IPR016181">
    <property type="entry name" value="Acyl_CoA_acyltransferase"/>
</dbReference>
<dbReference type="OrthoDB" id="9773249at2"/>
<dbReference type="Proteomes" id="UP000188597">
    <property type="component" value="Unassembled WGS sequence"/>
</dbReference>
<evidence type="ECO:0000259" key="1">
    <source>
        <dbReference type="PROSITE" id="PS51186"/>
    </source>
</evidence>
<dbReference type="Gene3D" id="3.40.630.30">
    <property type="match status" value="1"/>
</dbReference>
<reference evidence="2 3" key="1">
    <citation type="submission" date="2016-11" db="EMBL/GenBank/DDBJ databases">
        <authorList>
            <person name="Jaros S."/>
            <person name="Januszkiewicz K."/>
            <person name="Wedrychowicz H."/>
        </authorList>
    </citation>
    <scope>NUCLEOTIDE SEQUENCE [LARGE SCALE GENOMIC DNA]</scope>
    <source>
        <strain evidence="2 3">Con a/3</strain>
    </source>
</reference>
<proteinExistence type="predicted"/>
<dbReference type="PROSITE" id="PS51186">
    <property type="entry name" value="GNAT"/>
    <property type="match status" value="1"/>
</dbReference>
<dbReference type="InterPro" id="IPR000182">
    <property type="entry name" value="GNAT_dom"/>
</dbReference>
<evidence type="ECO:0000313" key="2">
    <source>
        <dbReference type="EMBL" id="OOE10797.1"/>
    </source>
</evidence>
<dbReference type="SUPFAM" id="SSF55729">
    <property type="entry name" value="Acyl-CoA N-acyltransferases (Nat)"/>
    <property type="match status" value="1"/>
</dbReference>
<dbReference type="PANTHER" id="PTHR43415:SF3">
    <property type="entry name" value="GNAT-FAMILY ACETYLTRANSFERASE"/>
    <property type="match status" value="1"/>
</dbReference>
<dbReference type="RefSeq" id="WP_077364469.1">
    <property type="nucleotide sequence ID" value="NZ_MQMF01000003.1"/>
</dbReference>
<gene>
    <name evidence="2" type="ORF">UN64_15735</name>
</gene>
<name>A0A1V3G5V2_9BACL</name>
<dbReference type="CDD" id="cd04301">
    <property type="entry name" value="NAT_SF"/>
    <property type="match status" value="1"/>
</dbReference>
<organism evidence="2 3">
    <name type="scientific">Fictibacillus arsenicus</name>
    <dbReference type="NCBI Taxonomy" id="255247"/>
    <lineage>
        <taxon>Bacteria</taxon>
        <taxon>Bacillati</taxon>
        <taxon>Bacillota</taxon>
        <taxon>Bacilli</taxon>
        <taxon>Bacillales</taxon>
        <taxon>Fictibacillaceae</taxon>
        <taxon>Fictibacillus</taxon>
    </lineage>
</organism>
<dbReference type="AlphaFoldDB" id="A0A1V3G5V2"/>
<dbReference type="Pfam" id="PF00583">
    <property type="entry name" value="Acetyltransf_1"/>
    <property type="match status" value="1"/>
</dbReference>
<evidence type="ECO:0000313" key="3">
    <source>
        <dbReference type="Proteomes" id="UP000188597"/>
    </source>
</evidence>
<feature type="domain" description="N-acetyltransferase" evidence="1">
    <location>
        <begin position="17"/>
        <end position="178"/>
    </location>
</feature>
<accession>A0A1V3G5V2</accession>
<sequence>MRSGETFSFEAKNGETIILRPVDENDAQDIIKHVETIVKAGRYLQKEEPRTLEEEKNFINETRLKGNMYTAVERKGKVVGIARVLKGELEMKKHTGIFRTWIHPDSQGLGIGKQVMNYTLRWGRAINLHKLWLTVFSGNEKAVLVYEKSGFIIEGRQKNQAIIDGEFEDEIFMAYFFESK</sequence>
<dbReference type="EMBL" id="MQMF01000003">
    <property type="protein sequence ID" value="OOE10797.1"/>
    <property type="molecule type" value="Genomic_DNA"/>
</dbReference>
<keyword evidence="2" id="KW-0808">Transferase</keyword>
<comment type="caution">
    <text evidence="2">The sequence shown here is derived from an EMBL/GenBank/DDBJ whole genome shotgun (WGS) entry which is preliminary data.</text>
</comment>
<dbReference type="GO" id="GO:0016747">
    <property type="term" value="F:acyltransferase activity, transferring groups other than amino-acyl groups"/>
    <property type="evidence" value="ECO:0007669"/>
    <property type="project" value="InterPro"/>
</dbReference>
<protein>
    <submittedName>
        <fullName evidence="2">GNAT family N-acetyltransferase</fullName>
    </submittedName>
</protein>